<feature type="region of interest" description="Disordered" evidence="1">
    <location>
        <begin position="1"/>
        <end position="42"/>
    </location>
</feature>
<feature type="compositionally biased region" description="Basic and acidic residues" evidence="1">
    <location>
        <begin position="88"/>
        <end position="102"/>
    </location>
</feature>
<protein>
    <submittedName>
        <fullName evidence="2">Uncharacterized protein</fullName>
    </submittedName>
</protein>
<name>A0ABR0HDV9_9PEZI</name>
<proteinExistence type="predicted"/>
<dbReference type="GeneID" id="87926064"/>
<feature type="compositionally biased region" description="Basic residues" evidence="1">
    <location>
        <begin position="8"/>
        <end position="17"/>
    </location>
</feature>
<keyword evidence="3" id="KW-1185">Reference proteome</keyword>
<organism evidence="2 3">
    <name type="scientific">Podospora pseudopauciseta</name>
    <dbReference type="NCBI Taxonomy" id="2093780"/>
    <lineage>
        <taxon>Eukaryota</taxon>
        <taxon>Fungi</taxon>
        <taxon>Dikarya</taxon>
        <taxon>Ascomycota</taxon>
        <taxon>Pezizomycotina</taxon>
        <taxon>Sordariomycetes</taxon>
        <taxon>Sordariomycetidae</taxon>
        <taxon>Sordariales</taxon>
        <taxon>Podosporaceae</taxon>
        <taxon>Podospora</taxon>
    </lineage>
</organism>
<evidence type="ECO:0000313" key="2">
    <source>
        <dbReference type="EMBL" id="KAK4666071.1"/>
    </source>
</evidence>
<feature type="compositionally biased region" description="Low complexity" evidence="1">
    <location>
        <begin position="137"/>
        <end position="153"/>
    </location>
</feature>
<accession>A0ABR0HDV9</accession>
<feature type="compositionally biased region" description="Low complexity" evidence="1">
    <location>
        <begin position="109"/>
        <end position="128"/>
    </location>
</feature>
<gene>
    <name evidence="2" type="ORF">QC763_0069030</name>
</gene>
<feature type="region of interest" description="Disordered" evidence="1">
    <location>
        <begin position="65"/>
        <end position="153"/>
    </location>
</feature>
<evidence type="ECO:0000256" key="1">
    <source>
        <dbReference type="SAM" id="MobiDB-lite"/>
    </source>
</evidence>
<dbReference type="RefSeq" id="XP_062766037.1">
    <property type="nucleotide sequence ID" value="XM_062905954.1"/>
</dbReference>
<comment type="caution">
    <text evidence="2">The sequence shown here is derived from an EMBL/GenBank/DDBJ whole genome shotgun (WGS) entry which is preliminary data.</text>
</comment>
<dbReference type="EMBL" id="JAFFHB010000005">
    <property type="protein sequence ID" value="KAK4666071.1"/>
    <property type="molecule type" value="Genomic_DNA"/>
</dbReference>
<reference evidence="2 3" key="1">
    <citation type="journal article" date="2023" name="bioRxiv">
        <title>High-quality genome assemblies of four members of thePodospora anserinaspecies complex.</title>
        <authorList>
            <person name="Ament-Velasquez S.L."/>
            <person name="Vogan A.A."/>
            <person name="Wallerman O."/>
            <person name="Hartmann F."/>
            <person name="Gautier V."/>
            <person name="Silar P."/>
            <person name="Giraud T."/>
            <person name="Johannesson H."/>
        </authorList>
    </citation>
    <scope>NUCLEOTIDE SEQUENCE [LARGE SCALE GENOMIC DNA]</scope>
    <source>
        <strain evidence="2 3">CBS 411.78</strain>
    </source>
</reference>
<evidence type="ECO:0000313" key="3">
    <source>
        <dbReference type="Proteomes" id="UP001326199"/>
    </source>
</evidence>
<dbReference type="Proteomes" id="UP001326199">
    <property type="component" value="Unassembled WGS sequence"/>
</dbReference>
<sequence>MPSSSNTRARKTPRYLRSRVLNTPFKRRPKHNGQGTGKSTVHSLTTNSDICAFSWLDSATDEEPVSYPLHTRSSRAENGPTFLTPNRYELRSRTTQQHRDILSARNRATSPSNTNTNTNTCSDTSNSNARSSIPADTSPTSGASSRPPSSASICSTSNFRLASDFSLAHTSLATSQKRPRETSPEPLSTAIIRERQRKLLQEQAELKHKAIEEYHRTGDTRVFAPFLVPFVKEDENGKRRKLGEWKWDRDVERHYKEDETTKTRIWAPVEDSFL</sequence>